<keyword evidence="3" id="KW-1185">Reference proteome</keyword>
<comment type="caution">
    <text evidence="2">The sequence shown here is derived from an EMBL/GenBank/DDBJ whole genome shotgun (WGS) entry which is preliminary data.</text>
</comment>
<sequence>MYANKIKGAFKFKRTFYIPLESILKLESDIKNENDLTLTINEVADILKIGRHSVESLFKKGNFPNTYKGVFEWRITKIDLENYRKMIDSPKDIKSEFLTEDHAISYLGFSNKTNIRNLIMNNSFPNAIKEKNYWKIPKSDLDNYLISISNVSIEHSNKVITTPQKEISNLDLGALKLTIIEKFNINELKSLIEKSNNASNINKFSPENEFINLVLAIINNFNNIHFYETTVIYIDFCQIQINNLSGENLYKISRVKSFINLYTKFSKEIQNELSKTQIDSISKLITDDSKLTVHEKKIFSIFVNYYFDIKGIVPKERIYISTKRKTIQEKEIYSPEEFYTLYNYAIDIIQHTKKAVANRNYANMWVYVQLLLTDFIRGQDLIHNTPNIELEHLNISSLNWFNTNVCISQVKIEPFIN</sequence>
<dbReference type="EMBL" id="RHLQ01000015">
    <property type="protein sequence ID" value="RNC99380.1"/>
    <property type="molecule type" value="Genomic_DNA"/>
</dbReference>
<dbReference type="Pfam" id="PF12728">
    <property type="entry name" value="HTH_17"/>
    <property type="match status" value="1"/>
</dbReference>
<dbReference type="AlphaFoldDB" id="A0A3M8HBC2"/>
<dbReference type="InterPro" id="IPR041657">
    <property type="entry name" value="HTH_17"/>
</dbReference>
<keyword evidence="2" id="KW-0238">DNA-binding</keyword>
<evidence type="ECO:0000313" key="2">
    <source>
        <dbReference type="EMBL" id="RNC99380.1"/>
    </source>
</evidence>
<reference evidence="2 3" key="1">
    <citation type="journal article" date="2014" name="Int. J. Syst. Evol. Microbiol.">
        <title>Lysinibacillus halotolerans sp. nov., isolated from saline-alkaline soil.</title>
        <authorList>
            <person name="Kong D."/>
            <person name="Wang Y."/>
            <person name="Zhao B."/>
            <person name="Li Y."/>
            <person name="Song J."/>
            <person name="Zhai Y."/>
            <person name="Zhang C."/>
            <person name="Wang H."/>
            <person name="Chen X."/>
            <person name="Zhao B."/>
            <person name="Ruan Z."/>
        </authorList>
    </citation>
    <scope>NUCLEOTIDE SEQUENCE [LARGE SCALE GENOMIC DNA]</scope>
    <source>
        <strain evidence="2 3">MCCC 1A12703</strain>
    </source>
</reference>
<dbReference type="RefSeq" id="WP_122971703.1">
    <property type="nucleotide sequence ID" value="NZ_RHLQ01000015.1"/>
</dbReference>
<name>A0A3M8HBC2_9BACI</name>
<evidence type="ECO:0000313" key="3">
    <source>
        <dbReference type="Proteomes" id="UP000279909"/>
    </source>
</evidence>
<dbReference type="Proteomes" id="UP000279909">
    <property type="component" value="Unassembled WGS sequence"/>
</dbReference>
<protein>
    <submittedName>
        <fullName evidence="2">DNA-binding protein</fullName>
    </submittedName>
</protein>
<feature type="domain" description="Helix-turn-helix" evidence="1">
    <location>
        <begin position="38"/>
        <end position="83"/>
    </location>
</feature>
<organism evidence="2 3">
    <name type="scientific">Lysinibacillus halotolerans</name>
    <dbReference type="NCBI Taxonomy" id="1368476"/>
    <lineage>
        <taxon>Bacteria</taxon>
        <taxon>Bacillati</taxon>
        <taxon>Bacillota</taxon>
        <taxon>Bacilli</taxon>
        <taxon>Bacillales</taxon>
        <taxon>Bacillaceae</taxon>
        <taxon>Lysinibacillus</taxon>
    </lineage>
</organism>
<accession>A0A3M8HBC2</accession>
<dbReference type="GO" id="GO:0003677">
    <property type="term" value="F:DNA binding"/>
    <property type="evidence" value="ECO:0007669"/>
    <property type="project" value="UniProtKB-KW"/>
</dbReference>
<proteinExistence type="predicted"/>
<dbReference type="OrthoDB" id="2633854at2"/>
<evidence type="ECO:0000259" key="1">
    <source>
        <dbReference type="Pfam" id="PF12728"/>
    </source>
</evidence>
<gene>
    <name evidence="2" type="ORF">EC501_07595</name>
</gene>